<sequence>MKPRRIVLFGAMLAALAGPVTAGFWTVPALAQSQAQQLDELFATLKSAPDHAAAQRITTQIWTLWTQPDDPALAERMSLVLLRLGMSDLGGAVGLLDALVIDYPDYAEGWNQRATVHFLLGNYDQSLADIEKTLQLEPRHFGALAGRALIYLQRDRRDLALKAITEALDIHPFLGERALFPELNVIPI</sequence>
<dbReference type="SMART" id="SM00028">
    <property type="entry name" value="TPR"/>
    <property type="match status" value="2"/>
</dbReference>
<dbReference type="RefSeq" id="WP_146290428.1">
    <property type="nucleotide sequence ID" value="NZ_CP042304.1"/>
</dbReference>
<feature type="chain" id="PRO_5022680791" evidence="4">
    <location>
        <begin position="23"/>
        <end position="188"/>
    </location>
</feature>
<dbReference type="KEGG" id="dea:FPZ08_13090"/>
<dbReference type="PANTHER" id="PTHR44858:SF1">
    <property type="entry name" value="UDP-N-ACETYLGLUCOSAMINE--PEPTIDE N-ACETYLGLUCOSAMINYLTRANSFERASE SPINDLY-RELATED"/>
    <property type="match status" value="1"/>
</dbReference>
<name>A0A5B8LW32_9HYPH</name>
<dbReference type="InterPro" id="IPR019734">
    <property type="entry name" value="TPR_rpt"/>
</dbReference>
<keyword evidence="6" id="KW-1185">Reference proteome</keyword>
<dbReference type="OrthoDB" id="9815010at2"/>
<keyword evidence="4" id="KW-0732">Signal</keyword>
<evidence type="ECO:0000313" key="5">
    <source>
        <dbReference type="EMBL" id="QDZ11610.1"/>
    </source>
</evidence>
<proteinExistence type="predicted"/>
<dbReference type="AlphaFoldDB" id="A0A5B8LW32"/>
<dbReference type="Pfam" id="PF00515">
    <property type="entry name" value="TPR_1"/>
    <property type="match status" value="1"/>
</dbReference>
<evidence type="ECO:0000256" key="2">
    <source>
        <dbReference type="ARBA" id="ARBA00022803"/>
    </source>
</evidence>
<dbReference type="InterPro" id="IPR050498">
    <property type="entry name" value="Ycf3"/>
</dbReference>
<evidence type="ECO:0000256" key="1">
    <source>
        <dbReference type="ARBA" id="ARBA00022737"/>
    </source>
</evidence>
<organism evidence="5 6">
    <name type="scientific">Devosia ginsengisoli</name>
    <dbReference type="NCBI Taxonomy" id="400770"/>
    <lineage>
        <taxon>Bacteria</taxon>
        <taxon>Pseudomonadati</taxon>
        <taxon>Pseudomonadota</taxon>
        <taxon>Alphaproteobacteria</taxon>
        <taxon>Hyphomicrobiales</taxon>
        <taxon>Devosiaceae</taxon>
        <taxon>Devosia</taxon>
    </lineage>
</organism>
<feature type="signal peptide" evidence="4">
    <location>
        <begin position="1"/>
        <end position="22"/>
    </location>
</feature>
<evidence type="ECO:0000313" key="6">
    <source>
        <dbReference type="Proteomes" id="UP000315364"/>
    </source>
</evidence>
<dbReference type="InterPro" id="IPR011990">
    <property type="entry name" value="TPR-like_helical_dom_sf"/>
</dbReference>
<reference evidence="5 6" key="1">
    <citation type="submission" date="2019-07" db="EMBL/GenBank/DDBJ databases">
        <title>Full genome sequence of Devosia sp. Gsoil 520.</title>
        <authorList>
            <person name="Im W.-T."/>
        </authorList>
    </citation>
    <scope>NUCLEOTIDE SEQUENCE [LARGE SCALE GENOMIC DNA]</scope>
    <source>
        <strain evidence="5 6">Gsoil 520</strain>
    </source>
</reference>
<accession>A0A5B8LW32</accession>
<dbReference type="PROSITE" id="PS50005">
    <property type="entry name" value="TPR"/>
    <property type="match status" value="1"/>
</dbReference>
<evidence type="ECO:0000256" key="4">
    <source>
        <dbReference type="SAM" id="SignalP"/>
    </source>
</evidence>
<dbReference type="EMBL" id="CP042304">
    <property type="protein sequence ID" value="QDZ11610.1"/>
    <property type="molecule type" value="Genomic_DNA"/>
</dbReference>
<dbReference type="PANTHER" id="PTHR44858">
    <property type="entry name" value="TETRATRICOPEPTIDE REPEAT PROTEIN 6"/>
    <property type="match status" value="1"/>
</dbReference>
<feature type="repeat" description="TPR" evidence="3">
    <location>
        <begin position="107"/>
        <end position="140"/>
    </location>
</feature>
<keyword evidence="1" id="KW-0677">Repeat</keyword>
<protein>
    <submittedName>
        <fullName evidence="5">Tetratricopeptide repeat protein</fullName>
    </submittedName>
</protein>
<evidence type="ECO:0000256" key="3">
    <source>
        <dbReference type="PROSITE-ProRule" id="PRU00339"/>
    </source>
</evidence>
<dbReference type="Gene3D" id="1.25.40.10">
    <property type="entry name" value="Tetratricopeptide repeat domain"/>
    <property type="match status" value="1"/>
</dbReference>
<dbReference type="Proteomes" id="UP000315364">
    <property type="component" value="Chromosome"/>
</dbReference>
<keyword evidence="2 3" id="KW-0802">TPR repeat</keyword>
<dbReference type="SUPFAM" id="SSF48452">
    <property type="entry name" value="TPR-like"/>
    <property type="match status" value="1"/>
</dbReference>
<gene>
    <name evidence="5" type="ORF">FPZ08_13090</name>
</gene>